<dbReference type="SUPFAM" id="SSF54373">
    <property type="entry name" value="FAD-linked reductases, C-terminal domain"/>
    <property type="match status" value="1"/>
</dbReference>
<gene>
    <name evidence="7" type="ORF">NW762_006110</name>
</gene>
<evidence type="ECO:0000313" key="8">
    <source>
        <dbReference type="Proteomes" id="UP001152049"/>
    </source>
</evidence>
<dbReference type="EMBL" id="JAOQAZ010000010">
    <property type="protein sequence ID" value="KAJ4263292.1"/>
    <property type="molecule type" value="Genomic_DNA"/>
</dbReference>
<protein>
    <recommendedName>
        <fullName evidence="6">FAD-binding domain-containing protein</fullName>
    </recommendedName>
</protein>
<evidence type="ECO:0000256" key="2">
    <source>
        <dbReference type="ARBA" id="ARBA00022630"/>
    </source>
</evidence>
<keyword evidence="8" id="KW-1185">Reference proteome</keyword>
<keyword evidence="5" id="KW-0503">Monooxygenase</keyword>
<name>A0A9W8RZT7_9HYPO</name>
<dbReference type="InterPro" id="IPR050493">
    <property type="entry name" value="FAD-dep_Monooxygenase_BioMet"/>
</dbReference>
<keyword evidence="2" id="KW-0285">Flavoprotein</keyword>
<reference evidence="7" key="1">
    <citation type="submission" date="2022-09" db="EMBL/GenBank/DDBJ databases">
        <title>Fusarium specimens isolated from Avocado Roots.</title>
        <authorList>
            <person name="Stajich J."/>
            <person name="Roper C."/>
            <person name="Heimlech-Rivalta G."/>
        </authorList>
    </citation>
    <scope>NUCLEOTIDE SEQUENCE</scope>
    <source>
        <strain evidence="7">CF00136</strain>
    </source>
</reference>
<dbReference type="PRINTS" id="PR00420">
    <property type="entry name" value="RNGMNOXGNASE"/>
</dbReference>
<dbReference type="Gene3D" id="3.50.50.60">
    <property type="entry name" value="FAD/NAD(P)-binding domain"/>
    <property type="match status" value="1"/>
</dbReference>
<evidence type="ECO:0000256" key="4">
    <source>
        <dbReference type="ARBA" id="ARBA00023002"/>
    </source>
</evidence>
<dbReference type="Proteomes" id="UP001152049">
    <property type="component" value="Unassembled WGS sequence"/>
</dbReference>
<dbReference type="PANTHER" id="PTHR13789">
    <property type="entry name" value="MONOOXYGENASE"/>
    <property type="match status" value="1"/>
</dbReference>
<comment type="similarity">
    <text evidence="1">Belongs to the paxM FAD-dependent monooxygenase family.</text>
</comment>
<dbReference type="OrthoDB" id="16820at2759"/>
<keyword evidence="4" id="KW-0560">Oxidoreductase</keyword>
<evidence type="ECO:0000259" key="6">
    <source>
        <dbReference type="Pfam" id="PF01494"/>
    </source>
</evidence>
<organism evidence="7 8">
    <name type="scientific">Fusarium torreyae</name>
    <dbReference type="NCBI Taxonomy" id="1237075"/>
    <lineage>
        <taxon>Eukaryota</taxon>
        <taxon>Fungi</taxon>
        <taxon>Dikarya</taxon>
        <taxon>Ascomycota</taxon>
        <taxon>Pezizomycotina</taxon>
        <taxon>Sordariomycetes</taxon>
        <taxon>Hypocreomycetidae</taxon>
        <taxon>Hypocreales</taxon>
        <taxon>Nectriaceae</taxon>
        <taxon>Fusarium</taxon>
    </lineage>
</organism>
<evidence type="ECO:0000256" key="1">
    <source>
        <dbReference type="ARBA" id="ARBA00007992"/>
    </source>
</evidence>
<dbReference type="AlphaFoldDB" id="A0A9W8RZT7"/>
<dbReference type="SUPFAM" id="SSF51905">
    <property type="entry name" value="FAD/NAD(P)-binding domain"/>
    <property type="match status" value="1"/>
</dbReference>
<dbReference type="GO" id="GO:0004497">
    <property type="term" value="F:monooxygenase activity"/>
    <property type="evidence" value="ECO:0007669"/>
    <property type="project" value="UniProtKB-KW"/>
</dbReference>
<feature type="domain" description="FAD-binding" evidence="6">
    <location>
        <begin position="2"/>
        <end position="164"/>
    </location>
</feature>
<dbReference type="PANTHER" id="PTHR13789:SF311">
    <property type="entry name" value="HYDROXYLASE, PUTATIVE (AFU_ORTHOLOGUE AFUA_5G10180)-RELATED"/>
    <property type="match status" value="1"/>
</dbReference>
<sequence length="361" mass="39872">MKVIIIGAGIGGLMCAIACRRENLDVVVLERAPALAPIGAGIQIPPNAARVARQLGVLPDLKAKSIILESIEYVRYANGKLLFKIDGDDEVIKSFGETWMVIARPDYHEVLWNTAKEAGADLRLNCEMEAINFEDSSIHLVGGEKLNADVIVGADGLWSRARNLLIGRDSQPVETGDLAYRGTIRLEDLQRLNDPGVSKLIKKRTATCWMGPGRHCVFYPLKGGQEFNLVLLRPDDLPKDVRQAPGDLNEMKGSFDGWESRQPGHLSQVLEIYESLRKARTTLNVQGATSNQHAYHVPDGPEQEERDAWLLSSRRGPVPSGFTFADSGYMRAMLAFDPVADSIRTFKAWEDEQPEIVAGKL</sequence>
<dbReference type="GO" id="GO:0071949">
    <property type="term" value="F:FAD binding"/>
    <property type="evidence" value="ECO:0007669"/>
    <property type="project" value="InterPro"/>
</dbReference>
<evidence type="ECO:0000313" key="7">
    <source>
        <dbReference type="EMBL" id="KAJ4263292.1"/>
    </source>
</evidence>
<dbReference type="InterPro" id="IPR002938">
    <property type="entry name" value="FAD-bd"/>
</dbReference>
<dbReference type="InterPro" id="IPR036188">
    <property type="entry name" value="FAD/NAD-bd_sf"/>
</dbReference>
<comment type="caution">
    <text evidence="7">The sequence shown here is derived from an EMBL/GenBank/DDBJ whole genome shotgun (WGS) entry which is preliminary data.</text>
</comment>
<evidence type="ECO:0000256" key="3">
    <source>
        <dbReference type="ARBA" id="ARBA00022827"/>
    </source>
</evidence>
<proteinExistence type="inferred from homology"/>
<keyword evidence="3" id="KW-0274">FAD</keyword>
<evidence type="ECO:0000256" key="5">
    <source>
        <dbReference type="ARBA" id="ARBA00023033"/>
    </source>
</evidence>
<dbReference type="Pfam" id="PF01494">
    <property type="entry name" value="FAD_binding_3"/>
    <property type="match status" value="1"/>
</dbReference>
<accession>A0A9W8RZT7</accession>